<dbReference type="PANTHER" id="PTHR30572">
    <property type="entry name" value="MEMBRANE COMPONENT OF TRANSPORTER-RELATED"/>
    <property type="match status" value="1"/>
</dbReference>
<feature type="transmembrane region" description="Helical" evidence="7">
    <location>
        <begin position="353"/>
        <end position="374"/>
    </location>
</feature>
<evidence type="ECO:0000256" key="6">
    <source>
        <dbReference type="ARBA" id="ARBA00038076"/>
    </source>
</evidence>
<feature type="transmembrane region" description="Helical" evidence="7">
    <location>
        <begin position="260"/>
        <end position="281"/>
    </location>
</feature>
<evidence type="ECO:0000256" key="5">
    <source>
        <dbReference type="ARBA" id="ARBA00023136"/>
    </source>
</evidence>
<protein>
    <submittedName>
        <fullName evidence="10">Cell division protein ftsx</fullName>
    </submittedName>
</protein>
<dbReference type="GO" id="GO:0005886">
    <property type="term" value="C:plasma membrane"/>
    <property type="evidence" value="ECO:0007669"/>
    <property type="project" value="UniProtKB-SubCell"/>
</dbReference>
<evidence type="ECO:0000259" key="8">
    <source>
        <dbReference type="Pfam" id="PF02687"/>
    </source>
</evidence>
<dbReference type="PANTHER" id="PTHR30572:SF4">
    <property type="entry name" value="ABC TRANSPORTER PERMEASE YTRF"/>
    <property type="match status" value="1"/>
</dbReference>
<dbReference type="InterPro" id="IPR003838">
    <property type="entry name" value="ABC3_permease_C"/>
</dbReference>
<evidence type="ECO:0000256" key="4">
    <source>
        <dbReference type="ARBA" id="ARBA00022989"/>
    </source>
</evidence>
<comment type="similarity">
    <text evidence="6">Belongs to the ABC-4 integral membrane protein family.</text>
</comment>
<keyword evidence="5 7" id="KW-0472">Membrane</keyword>
<keyword evidence="10" id="KW-0131">Cell cycle</keyword>
<dbReference type="GO" id="GO:0022857">
    <property type="term" value="F:transmembrane transporter activity"/>
    <property type="evidence" value="ECO:0007669"/>
    <property type="project" value="TreeGrafter"/>
</dbReference>
<dbReference type="InterPro" id="IPR025857">
    <property type="entry name" value="MacB_PCD"/>
</dbReference>
<feature type="transmembrane region" description="Helical" evidence="7">
    <location>
        <begin position="308"/>
        <end position="333"/>
    </location>
</feature>
<dbReference type="InterPro" id="IPR050250">
    <property type="entry name" value="Macrolide_Exporter_MacB"/>
</dbReference>
<evidence type="ECO:0000256" key="1">
    <source>
        <dbReference type="ARBA" id="ARBA00004651"/>
    </source>
</evidence>
<keyword evidence="4 7" id="KW-1133">Transmembrane helix</keyword>
<keyword evidence="2" id="KW-1003">Cell membrane</keyword>
<sequence length="388" mass="41890">MQSLMFFDLARRNVRLHWLRSLLAILGIIIGVVTIVSMGILGNSLVLAISDSLSSVGDSIIVSPHTGGAGFGSGSSSTLLSDRDVEQIRRASAPHVTIPVSSGSSRMKIGSEDTVGVVYGLKSDDIPILLELEEGSYLRGSSGAMAGARFAEQNNIKVGSRINLGDRGSVRVVGILKERGMGFDINPDYGIVVEQQWFRQAFDQQDYNLVIVKVKDLTQIEDVKDAIDRQMNRKETVVDVIDTRAILETILTTFGQISTFTTAIGGISLIVAGVSILNIMLMSVTERIKEIGVIRSIGTQRREVRRMFLYEALILGLIGSGIGGVLSIIGGYAVSMVMLQTTEYLFVPSSLVYVLYGVGFGLGTSLVSGSYPAWKASNLNPIEALRHE</sequence>
<gene>
    <name evidence="10" type="ORF">ASZ90_014667</name>
</gene>
<keyword evidence="3 7" id="KW-0812">Transmembrane</keyword>
<proteinExistence type="inferred from homology"/>
<feature type="transmembrane region" description="Helical" evidence="7">
    <location>
        <begin position="21"/>
        <end position="42"/>
    </location>
</feature>
<dbReference type="Pfam" id="PF12704">
    <property type="entry name" value="MacB_PCD"/>
    <property type="match status" value="1"/>
</dbReference>
<dbReference type="Pfam" id="PF02687">
    <property type="entry name" value="FtsX"/>
    <property type="match status" value="1"/>
</dbReference>
<evidence type="ECO:0000256" key="2">
    <source>
        <dbReference type="ARBA" id="ARBA00022475"/>
    </source>
</evidence>
<accession>A0A0W8F483</accession>
<evidence type="ECO:0000313" key="10">
    <source>
        <dbReference type="EMBL" id="KUG15673.1"/>
    </source>
</evidence>
<keyword evidence="10" id="KW-0132">Cell division</keyword>
<evidence type="ECO:0000256" key="7">
    <source>
        <dbReference type="SAM" id="Phobius"/>
    </source>
</evidence>
<reference evidence="10" key="1">
    <citation type="journal article" date="2015" name="Proc. Natl. Acad. Sci. U.S.A.">
        <title>Networks of energetic and metabolic interactions define dynamics in microbial communities.</title>
        <authorList>
            <person name="Embree M."/>
            <person name="Liu J.K."/>
            <person name="Al-Bassam M.M."/>
            <person name="Zengler K."/>
        </authorList>
    </citation>
    <scope>NUCLEOTIDE SEQUENCE</scope>
</reference>
<evidence type="ECO:0000256" key="3">
    <source>
        <dbReference type="ARBA" id="ARBA00022692"/>
    </source>
</evidence>
<comment type="subcellular location">
    <subcellularLocation>
        <location evidence="1">Cell membrane</location>
        <topology evidence="1">Multi-pass membrane protein</topology>
    </subcellularLocation>
</comment>
<organism evidence="10">
    <name type="scientific">hydrocarbon metagenome</name>
    <dbReference type="NCBI Taxonomy" id="938273"/>
    <lineage>
        <taxon>unclassified sequences</taxon>
        <taxon>metagenomes</taxon>
        <taxon>ecological metagenomes</taxon>
    </lineage>
</organism>
<name>A0A0W8F483_9ZZZZ</name>
<comment type="caution">
    <text evidence="10">The sequence shown here is derived from an EMBL/GenBank/DDBJ whole genome shotgun (WGS) entry which is preliminary data.</text>
</comment>
<evidence type="ECO:0000259" key="9">
    <source>
        <dbReference type="Pfam" id="PF12704"/>
    </source>
</evidence>
<feature type="domain" description="MacB-like periplasmic core" evidence="9">
    <location>
        <begin position="21"/>
        <end position="229"/>
    </location>
</feature>
<dbReference type="EMBL" id="LNQE01001540">
    <property type="protein sequence ID" value="KUG15673.1"/>
    <property type="molecule type" value="Genomic_DNA"/>
</dbReference>
<feature type="domain" description="ABC3 transporter permease C-terminal" evidence="8">
    <location>
        <begin position="264"/>
        <end position="381"/>
    </location>
</feature>
<dbReference type="AlphaFoldDB" id="A0A0W8F483"/>
<dbReference type="GO" id="GO:0051301">
    <property type="term" value="P:cell division"/>
    <property type="evidence" value="ECO:0007669"/>
    <property type="project" value="UniProtKB-KW"/>
</dbReference>